<reference evidence="3" key="1">
    <citation type="journal article" date="2017" name="Proc. Natl. Acad. Sci. U.S.A.">
        <title>Simulation of Deepwater Horizon oil plume reveals substrate specialization within a complex community of hydrocarbon-degraders.</title>
        <authorList>
            <person name="Hu P."/>
            <person name="Dubinsky E.A."/>
            <person name="Probst A.J."/>
            <person name="Wang J."/>
            <person name="Sieber C.M.K."/>
            <person name="Tom L.M."/>
            <person name="Gardinali P."/>
            <person name="Banfield J.F."/>
            <person name="Atlas R.M."/>
            <person name="Andersen G.L."/>
        </authorList>
    </citation>
    <scope>NUCLEOTIDE SEQUENCE [LARGE SCALE GENOMIC DNA]</scope>
</reference>
<accession>A0A1Y5FGN2</accession>
<comment type="caution">
    <text evidence="2">The sequence shown here is derived from an EMBL/GenBank/DDBJ whole genome shotgun (WGS) entry which is preliminary data.</text>
</comment>
<keyword evidence="1" id="KW-0732">Signal</keyword>
<evidence type="ECO:0000256" key="1">
    <source>
        <dbReference type="SAM" id="SignalP"/>
    </source>
</evidence>
<evidence type="ECO:0000313" key="2">
    <source>
        <dbReference type="EMBL" id="OUR99916.1"/>
    </source>
</evidence>
<dbReference type="AlphaFoldDB" id="A0A1Y5FGN2"/>
<sequence>MRKILKTPFFVLVLLLLLPLSSCNQNLLGAGYAVKNLFATPFKAISNGISNFQYNSIAEKDDNKKSYNTNECWVKRKAPLDNLSDIEKITDAVRGNVCSCVPWGSCTTAECPCSRMCPDNFDIFKRPERKSLGELSFKENSLPFRNGGGGSSVTTTQGFCWGHASVTSKFNRLAFFKENETPKHSLKSKDEKEYGKALDYYKEIVDKIIDNEPVNIPGYKNLNDFASEPGIQEYIADQVAHSWADRAMTFNGIDVALKSNPRSKKENQKFFKDIVKKVDQNQQPQIVFTGKDSKFMTHAVLVSHYEKQSDGSTKLCIRDNNYSRTRGPKVKCRENMTINADGSVRYSAWGDLGGLNVAHNENPDSLTQFKNLKERCNKEKGCSK</sequence>
<organism evidence="2 3">
    <name type="scientific">Halobacteriovorax marinus</name>
    <dbReference type="NCBI Taxonomy" id="97084"/>
    <lineage>
        <taxon>Bacteria</taxon>
        <taxon>Pseudomonadati</taxon>
        <taxon>Bdellovibrionota</taxon>
        <taxon>Bacteriovoracia</taxon>
        <taxon>Bacteriovoracales</taxon>
        <taxon>Halobacteriovoraceae</taxon>
        <taxon>Halobacteriovorax</taxon>
    </lineage>
</organism>
<dbReference type="Proteomes" id="UP000196531">
    <property type="component" value="Unassembled WGS sequence"/>
</dbReference>
<name>A0A1Y5FGN2_9BACT</name>
<feature type="signal peptide" evidence="1">
    <location>
        <begin position="1"/>
        <end position="24"/>
    </location>
</feature>
<protein>
    <recommendedName>
        <fullName evidence="4">Lipoprotein</fullName>
    </recommendedName>
</protein>
<gene>
    <name evidence="2" type="ORF">A9Q84_02480</name>
</gene>
<evidence type="ECO:0000313" key="3">
    <source>
        <dbReference type="Proteomes" id="UP000196531"/>
    </source>
</evidence>
<dbReference type="EMBL" id="MAAO01000002">
    <property type="protein sequence ID" value="OUR99916.1"/>
    <property type="molecule type" value="Genomic_DNA"/>
</dbReference>
<proteinExistence type="predicted"/>
<evidence type="ECO:0008006" key="4">
    <source>
        <dbReference type="Google" id="ProtNLM"/>
    </source>
</evidence>
<feature type="chain" id="PRO_5013323072" description="Lipoprotein" evidence="1">
    <location>
        <begin position="25"/>
        <end position="384"/>
    </location>
</feature>